<keyword evidence="1" id="KW-0812">Transmembrane</keyword>
<dbReference type="EMBL" id="LNTY01000006">
    <property type="protein sequence ID" value="KXF83341.1"/>
    <property type="molecule type" value="Genomic_DNA"/>
</dbReference>
<evidence type="ECO:0000313" key="3">
    <source>
        <dbReference type="Proteomes" id="UP000070529"/>
    </source>
</evidence>
<comment type="caution">
    <text evidence="2">The sequence shown here is derived from an EMBL/GenBank/DDBJ whole genome shotgun (WGS) entry which is preliminary data.</text>
</comment>
<gene>
    <name evidence="2" type="ORF">ATN88_06665</name>
</gene>
<accession>A0A135ICZ0</accession>
<dbReference type="AlphaFoldDB" id="A0A135ICZ0"/>
<evidence type="ECO:0000313" key="2">
    <source>
        <dbReference type="EMBL" id="KXF83341.1"/>
    </source>
</evidence>
<dbReference type="Proteomes" id="UP000070529">
    <property type="component" value="Unassembled WGS sequence"/>
</dbReference>
<dbReference type="OrthoDB" id="5903637at2"/>
<sequence>MFVQTLQEASRRTWLAKLAITKAVAIPVILSWMLELAASQSDSGGVALASGIVSVILAVFVAINVHRILLLGESSVPQWGRIAFGKIEREFLIYTLGYSFVLIGLALVLTGLTTLVEPLVAFSHLSRCWRSR</sequence>
<dbReference type="STRING" id="294935.ATN88_06665"/>
<organism evidence="2 3">
    <name type="scientific">Enterovibrio coralii</name>
    <dbReference type="NCBI Taxonomy" id="294935"/>
    <lineage>
        <taxon>Bacteria</taxon>
        <taxon>Pseudomonadati</taxon>
        <taxon>Pseudomonadota</taxon>
        <taxon>Gammaproteobacteria</taxon>
        <taxon>Vibrionales</taxon>
        <taxon>Vibrionaceae</taxon>
        <taxon>Enterovibrio</taxon>
    </lineage>
</organism>
<feature type="transmembrane region" description="Helical" evidence="1">
    <location>
        <begin position="14"/>
        <end position="34"/>
    </location>
</feature>
<evidence type="ECO:0000256" key="1">
    <source>
        <dbReference type="SAM" id="Phobius"/>
    </source>
</evidence>
<proteinExistence type="predicted"/>
<reference evidence="2 3" key="1">
    <citation type="submission" date="2015-11" db="EMBL/GenBank/DDBJ databases">
        <title>Genomic Taxonomy of the Vibrionaceae.</title>
        <authorList>
            <person name="Gomez-Gil B."/>
            <person name="Enciso-Ibarra J."/>
        </authorList>
    </citation>
    <scope>NUCLEOTIDE SEQUENCE [LARGE SCALE GENOMIC DNA]</scope>
    <source>
        <strain evidence="2 3">CAIM 912</strain>
    </source>
</reference>
<feature type="transmembrane region" description="Helical" evidence="1">
    <location>
        <begin position="46"/>
        <end position="70"/>
    </location>
</feature>
<feature type="transmembrane region" description="Helical" evidence="1">
    <location>
        <begin position="91"/>
        <end position="116"/>
    </location>
</feature>
<keyword evidence="3" id="KW-1185">Reference proteome</keyword>
<keyword evidence="1" id="KW-0472">Membrane</keyword>
<name>A0A135ICZ0_9GAMM</name>
<protein>
    <submittedName>
        <fullName evidence="2">Uncharacterized protein</fullName>
    </submittedName>
</protein>
<keyword evidence="1" id="KW-1133">Transmembrane helix</keyword>
<dbReference type="RefSeq" id="WP_067411560.1">
    <property type="nucleotide sequence ID" value="NZ_LNTY01000006.1"/>
</dbReference>